<dbReference type="PANTHER" id="PTHR11994">
    <property type="entry name" value="60S RIBOSOMAL PROTEIN L11-RELATED"/>
    <property type="match status" value="1"/>
</dbReference>
<dbReference type="HOGENOM" id="CLU_061015_1_0_1"/>
<dbReference type="EMBL" id="KN847523">
    <property type="protein sequence ID" value="KIV91198.1"/>
    <property type="molecule type" value="Genomic_DNA"/>
</dbReference>
<dbReference type="FunFam" id="3.30.1440.10:FF:000001">
    <property type="entry name" value="50S ribosomal protein L5"/>
    <property type="match status" value="1"/>
</dbReference>
<dbReference type="GO" id="GO:0005840">
    <property type="term" value="C:ribosome"/>
    <property type="evidence" value="ECO:0007669"/>
    <property type="project" value="UniProtKB-KW"/>
</dbReference>
<organism evidence="8 9">
    <name type="scientific">Exophiala mesophila</name>
    <name type="common">Black yeast-like fungus</name>
    <dbReference type="NCBI Taxonomy" id="212818"/>
    <lineage>
        <taxon>Eukaryota</taxon>
        <taxon>Fungi</taxon>
        <taxon>Dikarya</taxon>
        <taxon>Ascomycota</taxon>
        <taxon>Pezizomycotina</taxon>
        <taxon>Eurotiomycetes</taxon>
        <taxon>Chaetothyriomycetidae</taxon>
        <taxon>Chaetothyriales</taxon>
        <taxon>Herpotrichiellaceae</taxon>
        <taxon>Exophiala</taxon>
    </lineage>
</organism>
<keyword evidence="9" id="KW-1185">Reference proteome</keyword>
<dbReference type="InterPro" id="IPR022803">
    <property type="entry name" value="Ribosomal_uL5_dom_sf"/>
</dbReference>
<dbReference type="Pfam" id="PF00673">
    <property type="entry name" value="Ribosomal_L5_C"/>
    <property type="match status" value="1"/>
</dbReference>
<evidence type="ECO:0000313" key="8">
    <source>
        <dbReference type="EMBL" id="KIV91198.1"/>
    </source>
</evidence>
<feature type="domain" description="Large ribosomal subunit protein uL5 C-terminal" evidence="7">
    <location>
        <begin position="259"/>
        <end position="357"/>
    </location>
</feature>
<sequence>MANNSMSIRLAQTWRSISKPSICNRCVQSRRSFASQATAAATPSPQIDSDLEEASSLTSSSAPQSSSIAQLELQAFDPVKNARARTKQLPRSRYQFRSPKYDRGPLHPHQPPAPSDPSSREFVPGPFSKTRMEQFYHNIIAPDFMTMCYQHTPPGFRPLEKAPRLRSWVGDSPYYANRMLRGPRGGDVLRLLRKPITFRNVPQVERITLHSFVNQAVKGGSAPLHVAGMVLQAITNQRVVTHKSKHGEANWGLVKGRTVSMTVDLKGENMYHFLGKLINIALPRIKDWNGVRATTGDGSGNLMFGIEPEVVAMFPEMEVNYDAYPPKMIPGMHITIHTTATCDKDARLLLQQLGIPFWGKVVN</sequence>
<dbReference type="SUPFAM" id="SSF55282">
    <property type="entry name" value="RL5-like"/>
    <property type="match status" value="1"/>
</dbReference>
<dbReference type="AlphaFoldDB" id="A0A0D1ZWL1"/>
<evidence type="ECO:0000256" key="3">
    <source>
        <dbReference type="ARBA" id="ARBA00023274"/>
    </source>
</evidence>
<protein>
    <recommendedName>
        <fullName evidence="4">Large ribosomal subunit protein uL5m</fullName>
    </recommendedName>
</protein>
<dbReference type="GO" id="GO:0006412">
    <property type="term" value="P:translation"/>
    <property type="evidence" value="ECO:0007669"/>
    <property type="project" value="InterPro"/>
</dbReference>
<reference evidence="8 9" key="1">
    <citation type="submission" date="2015-01" db="EMBL/GenBank/DDBJ databases">
        <title>The Genome Sequence of Exophiala mesophila CBS40295.</title>
        <authorList>
            <consortium name="The Broad Institute Genomics Platform"/>
            <person name="Cuomo C."/>
            <person name="de Hoog S."/>
            <person name="Gorbushina A."/>
            <person name="Stielow B."/>
            <person name="Teixiera M."/>
            <person name="Abouelleil A."/>
            <person name="Chapman S.B."/>
            <person name="Priest M."/>
            <person name="Young S.K."/>
            <person name="Wortman J."/>
            <person name="Nusbaum C."/>
            <person name="Birren B."/>
        </authorList>
    </citation>
    <scope>NUCLEOTIDE SEQUENCE [LARGE SCALE GENOMIC DNA]</scope>
    <source>
        <strain evidence="8 9">CBS 40295</strain>
    </source>
</reference>
<evidence type="ECO:0000256" key="5">
    <source>
        <dbReference type="SAM" id="MobiDB-lite"/>
    </source>
</evidence>
<dbReference type="GeneID" id="27323607"/>
<accession>A0A0D1ZWL1</accession>
<dbReference type="OrthoDB" id="539541at2759"/>
<dbReference type="InterPro" id="IPR031309">
    <property type="entry name" value="Ribosomal_uL5_C"/>
</dbReference>
<dbReference type="Pfam" id="PF00281">
    <property type="entry name" value="Ribosomal_L5"/>
    <property type="match status" value="1"/>
</dbReference>
<dbReference type="Gene3D" id="3.30.1440.10">
    <property type="match status" value="1"/>
</dbReference>
<keyword evidence="3" id="KW-0687">Ribonucleoprotein</keyword>
<dbReference type="STRING" id="212818.A0A0D1ZWL1"/>
<feature type="domain" description="Large ribosomal subunit protein uL5 N-terminal" evidence="6">
    <location>
        <begin position="200"/>
        <end position="253"/>
    </location>
</feature>
<dbReference type="Proteomes" id="UP000054302">
    <property type="component" value="Unassembled WGS sequence"/>
</dbReference>
<dbReference type="VEuPathDB" id="FungiDB:PV10_05762"/>
<evidence type="ECO:0000256" key="1">
    <source>
        <dbReference type="ARBA" id="ARBA00008553"/>
    </source>
</evidence>
<feature type="region of interest" description="Disordered" evidence="5">
    <location>
        <begin position="36"/>
        <end position="66"/>
    </location>
</feature>
<dbReference type="GO" id="GO:1990904">
    <property type="term" value="C:ribonucleoprotein complex"/>
    <property type="evidence" value="ECO:0007669"/>
    <property type="project" value="UniProtKB-KW"/>
</dbReference>
<dbReference type="GO" id="GO:0003735">
    <property type="term" value="F:structural constituent of ribosome"/>
    <property type="evidence" value="ECO:0007669"/>
    <property type="project" value="InterPro"/>
</dbReference>
<gene>
    <name evidence="8" type="ORF">PV10_05762</name>
</gene>
<feature type="region of interest" description="Disordered" evidence="5">
    <location>
        <begin position="79"/>
        <end position="126"/>
    </location>
</feature>
<dbReference type="RefSeq" id="XP_016222772.1">
    <property type="nucleotide sequence ID" value="XM_016370479.1"/>
</dbReference>
<proteinExistence type="inferred from homology"/>
<evidence type="ECO:0000313" key="9">
    <source>
        <dbReference type="Proteomes" id="UP000054302"/>
    </source>
</evidence>
<name>A0A0D1ZWL1_EXOME</name>
<dbReference type="InterPro" id="IPR031310">
    <property type="entry name" value="Ribosomal_uL5_N"/>
</dbReference>
<comment type="similarity">
    <text evidence="1">Belongs to the universal ribosomal protein uL5 family.</text>
</comment>
<evidence type="ECO:0000256" key="4">
    <source>
        <dbReference type="ARBA" id="ARBA00040368"/>
    </source>
</evidence>
<evidence type="ECO:0000256" key="2">
    <source>
        <dbReference type="ARBA" id="ARBA00022980"/>
    </source>
</evidence>
<evidence type="ECO:0000259" key="7">
    <source>
        <dbReference type="Pfam" id="PF00673"/>
    </source>
</evidence>
<dbReference type="OMA" id="HITIHTT"/>
<evidence type="ECO:0000259" key="6">
    <source>
        <dbReference type="Pfam" id="PF00281"/>
    </source>
</evidence>
<keyword evidence="2" id="KW-0689">Ribosomal protein</keyword>
<dbReference type="InterPro" id="IPR002132">
    <property type="entry name" value="Ribosomal_uL5"/>
</dbReference>